<proteinExistence type="predicted"/>
<protein>
    <submittedName>
        <fullName evidence="1">Uncharacterized protein</fullName>
    </submittedName>
</protein>
<name>A0A0A9BBA2_ARUDO</name>
<sequence length="36" mass="4405">MERAICDCQLELEWNTRVHSGTRTHTSMCCFKWQRF</sequence>
<accession>A0A0A9BBA2</accession>
<reference evidence="1" key="2">
    <citation type="journal article" date="2015" name="Data Brief">
        <title>Shoot transcriptome of the giant reed, Arundo donax.</title>
        <authorList>
            <person name="Barrero R.A."/>
            <person name="Guerrero F.D."/>
            <person name="Moolhuijzen P."/>
            <person name="Goolsby J.A."/>
            <person name="Tidwell J."/>
            <person name="Bellgard S.E."/>
            <person name="Bellgard M.I."/>
        </authorList>
    </citation>
    <scope>NUCLEOTIDE SEQUENCE</scope>
    <source>
        <tissue evidence="1">Shoot tissue taken approximately 20 cm above the soil surface</tissue>
    </source>
</reference>
<dbReference type="EMBL" id="GBRH01238437">
    <property type="protein sequence ID" value="JAD59458.1"/>
    <property type="molecule type" value="Transcribed_RNA"/>
</dbReference>
<evidence type="ECO:0000313" key="1">
    <source>
        <dbReference type="EMBL" id="JAD59458.1"/>
    </source>
</evidence>
<reference evidence="1" key="1">
    <citation type="submission" date="2014-09" db="EMBL/GenBank/DDBJ databases">
        <authorList>
            <person name="Magalhaes I.L.F."/>
            <person name="Oliveira U."/>
            <person name="Santos F.R."/>
            <person name="Vidigal T.H.D.A."/>
            <person name="Brescovit A.D."/>
            <person name="Santos A.J."/>
        </authorList>
    </citation>
    <scope>NUCLEOTIDE SEQUENCE</scope>
    <source>
        <tissue evidence="1">Shoot tissue taken approximately 20 cm above the soil surface</tissue>
    </source>
</reference>
<organism evidence="1">
    <name type="scientific">Arundo donax</name>
    <name type="common">Giant reed</name>
    <name type="synonym">Donax arundinaceus</name>
    <dbReference type="NCBI Taxonomy" id="35708"/>
    <lineage>
        <taxon>Eukaryota</taxon>
        <taxon>Viridiplantae</taxon>
        <taxon>Streptophyta</taxon>
        <taxon>Embryophyta</taxon>
        <taxon>Tracheophyta</taxon>
        <taxon>Spermatophyta</taxon>
        <taxon>Magnoliopsida</taxon>
        <taxon>Liliopsida</taxon>
        <taxon>Poales</taxon>
        <taxon>Poaceae</taxon>
        <taxon>PACMAD clade</taxon>
        <taxon>Arundinoideae</taxon>
        <taxon>Arundineae</taxon>
        <taxon>Arundo</taxon>
    </lineage>
</organism>
<dbReference type="AlphaFoldDB" id="A0A0A9BBA2"/>